<dbReference type="Proteomes" id="UP000298484">
    <property type="component" value="Unassembled WGS sequence"/>
</dbReference>
<protein>
    <submittedName>
        <fullName evidence="1">Uncharacterized protein</fullName>
    </submittedName>
</protein>
<dbReference type="OrthoDB" id="1684217at2"/>
<organism evidence="1 2">
    <name type="scientific">Lentibacillus salicampi</name>
    <dbReference type="NCBI Taxonomy" id="175306"/>
    <lineage>
        <taxon>Bacteria</taxon>
        <taxon>Bacillati</taxon>
        <taxon>Bacillota</taxon>
        <taxon>Bacilli</taxon>
        <taxon>Bacillales</taxon>
        <taxon>Bacillaceae</taxon>
        <taxon>Lentibacillus</taxon>
    </lineage>
</organism>
<dbReference type="EMBL" id="SRHY01000060">
    <property type="protein sequence ID" value="TFJ91307.1"/>
    <property type="molecule type" value="Genomic_DNA"/>
</dbReference>
<sequence>MEKNMLKAQMIETVENQIEMNDPKSTKETFNRLKKAGYSEDTAKEMIASVLLEEMAYLLQNQVSFDEKRYAEKLADLD</sequence>
<reference evidence="1 2" key="1">
    <citation type="submission" date="2019-03" db="EMBL/GenBank/DDBJ databases">
        <title>Genome sequence of Lentibacillus salicampi ATCC BAA-719.</title>
        <authorList>
            <person name="Maclea K.S."/>
            <person name="Simoes Junior M."/>
        </authorList>
    </citation>
    <scope>NUCLEOTIDE SEQUENCE [LARGE SCALE GENOMIC DNA]</scope>
    <source>
        <strain evidence="1 2">ATCC BAA-719</strain>
    </source>
</reference>
<accession>A0A4Y9A877</accession>
<comment type="caution">
    <text evidence="1">The sequence shown here is derived from an EMBL/GenBank/DDBJ whole genome shotgun (WGS) entry which is preliminary data.</text>
</comment>
<dbReference type="AlphaFoldDB" id="A0A4Y9A877"/>
<keyword evidence="2" id="KW-1185">Reference proteome</keyword>
<proteinExistence type="predicted"/>
<name>A0A4Y9A877_9BACI</name>
<evidence type="ECO:0000313" key="2">
    <source>
        <dbReference type="Proteomes" id="UP000298484"/>
    </source>
</evidence>
<dbReference type="RefSeq" id="WP_135111717.1">
    <property type="nucleotide sequence ID" value="NZ_SRHY01000060.1"/>
</dbReference>
<gene>
    <name evidence="1" type="ORF">E4U82_18455</name>
</gene>
<evidence type="ECO:0000313" key="1">
    <source>
        <dbReference type="EMBL" id="TFJ91307.1"/>
    </source>
</evidence>